<reference evidence="4" key="1">
    <citation type="submission" date="2017-02" db="EMBL/GenBank/DDBJ databases">
        <authorList>
            <person name="Tafer H."/>
            <person name="Lopandic K."/>
        </authorList>
    </citation>
    <scope>NUCLEOTIDE SEQUENCE [LARGE SCALE GENOMIC DNA]</scope>
    <source>
        <strain evidence="4">CBS 366.77</strain>
    </source>
</reference>
<dbReference type="PANTHER" id="PTHR10837">
    <property type="entry name" value="PEPTIDYLARGININE DEIMINASE"/>
    <property type="match status" value="1"/>
</dbReference>
<keyword evidence="1" id="KW-0732">Signal</keyword>
<sequence length="602" mass="66027">MGYRLYITSLLLSCSLIHAFSPDIRADSNRDGIVDLDGNTDAINKDLWTEGHGAIFLPNIGDSKGRCYFADRRGEDFSDVELASCNDASGDTLINPKYVAPLRTMPIHDIGNNAKGHIASDAPSYVRIFWKHGSEWTFIDPEFIFNASTIRTGLELGIDSRALVTDSDIWNGTVRVSFTVTDGDATKTDQVALKLSPVFLHHHLQPAQHLITVLANDATAAQQRFVKQLDEAKSKAGLNTPLTLLSSTDDFWAQDLMEPAFASMPGPNGPISIRVILRTAQNGRPASRQVFTQLRGQGIGGFQPVGKGVLGWREINSGGNIETIPPYTSKKTGKHYPLGRILTGRHFEEQPSEAMMTFFRSQELQDPLVIEAGWLAVGHVDEFMSFLPADNELGFTLAVSDPVAGLNVLRKANESGHGNVDAYSVNLQDWTPPQGAEPNLNWTISQVVSDEVVLHATARAQKNIDTAVNILLEEIGLTKEDLIRIPHLFTDSEFSGPGHTESHNGLPPHMSPPKKGEFNVASFYPAAINGVLVGDSFICSRAFGPIIDGKDIFQEAVEDAYSKSNVTVRFIDDFWSHHINGGDVHCGSNTLRDMTVSWWNQL</sequence>
<feature type="domain" description="Protein-arginine deiminase C-terminal" evidence="2">
    <location>
        <begin position="187"/>
        <end position="600"/>
    </location>
</feature>
<evidence type="ECO:0000313" key="3">
    <source>
        <dbReference type="EMBL" id="RJE26978.1"/>
    </source>
</evidence>
<evidence type="ECO:0000259" key="2">
    <source>
        <dbReference type="Pfam" id="PF03068"/>
    </source>
</evidence>
<dbReference type="SUPFAM" id="SSF110083">
    <property type="entry name" value="Peptidylarginine deiminase Pad4, middle domain"/>
    <property type="match status" value="1"/>
</dbReference>
<name>A0A3A2ZUZ5_9EURO</name>
<evidence type="ECO:0000313" key="4">
    <source>
        <dbReference type="Proteomes" id="UP000266188"/>
    </source>
</evidence>
<dbReference type="OrthoDB" id="5102063at2759"/>
<dbReference type="GO" id="GO:0005737">
    <property type="term" value="C:cytoplasm"/>
    <property type="evidence" value="ECO:0007669"/>
    <property type="project" value="InterPro"/>
</dbReference>
<dbReference type="Pfam" id="PF03068">
    <property type="entry name" value="PAD"/>
    <property type="match status" value="1"/>
</dbReference>
<dbReference type="InterPro" id="IPR004303">
    <property type="entry name" value="PAD"/>
</dbReference>
<dbReference type="EMBL" id="MVGC01000011">
    <property type="protein sequence ID" value="RJE26978.1"/>
    <property type="molecule type" value="Genomic_DNA"/>
</dbReference>
<dbReference type="Proteomes" id="UP000266188">
    <property type="component" value="Unassembled WGS sequence"/>
</dbReference>
<proteinExistence type="predicted"/>
<dbReference type="SUPFAM" id="SSF55909">
    <property type="entry name" value="Pentein"/>
    <property type="match status" value="1"/>
</dbReference>
<evidence type="ECO:0000256" key="1">
    <source>
        <dbReference type="SAM" id="SignalP"/>
    </source>
</evidence>
<keyword evidence="4" id="KW-1185">Reference proteome</keyword>
<gene>
    <name evidence="3" type="ORF">PHISCL_00679</name>
</gene>
<feature type="signal peptide" evidence="1">
    <location>
        <begin position="1"/>
        <end position="19"/>
    </location>
</feature>
<dbReference type="InterPro" id="IPR036556">
    <property type="entry name" value="PAD_central_sf"/>
</dbReference>
<dbReference type="STRING" id="2070753.A0A3A2ZUZ5"/>
<dbReference type="AlphaFoldDB" id="A0A3A2ZUZ5"/>
<dbReference type="Gene3D" id="3.75.10.10">
    <property type="entry name" value="L-arginine/glycine Amidinotransferase, Chain A"/>
    <property type="match status" value="1"/>
</dbReference>
<protein>
    <submittedName>
        <fullName evidence="3">Protein-arginine deiminase PAD</fullName>
    </submittedName>
</protein>
<dbReference type="GO" id="GO:0004668">
    <property type="term" value="F:protein-arginine deiminase activity"/>
    <property type="evidence" value="ECO:0007669"/>
    <property type="project" value="InterPro"/>
</dbReference>
<dbReference type="InterPro" id="IPR013530">
    <property type="entry name" value="PAD_C"/>
</dbReference>
<dbReference type="PANTHER" id="PTHR10837:SF8">
    <property type="entry name" value="PROTEIN-ARGININE DEIMINASE"/>
    <property type="match status" value="1"/>
</dbReference>
<dbReference type="GO" id="GO:0005509">
    <property type="term" value="F:calcium ion binding"/>
    <property type="evidence" value="ECO:0007669"/>
    <property type="project" value="InterPro"/>
</dbReference>
<organism evidence="3 4">
    <name type="scientific">Aspergillus sclerotialis</name>
    <dbReference type="NCBI Taxonomy" id="2070753"/>
    <lineage>
        <taxon>Eukaryota</taxon>
        <taxon>Fungi</taxon>
        <taxon>Dikarya</taxon>
        <taxon>Ascomycota</taxon>
        <taxon>Pezizomycotina</taxon>
        <taxon>Eurotiomycetes</taxon>
        <taxon>Eurotiomycetidae</taxon>
        <taxon>Eurotiales</taxon>
        <taxon>Aspergillaceae</taxon>
        <taxon>Aspergillus</taxon>
        <taxon>Aspergillus subgen. Polypaecilum</taxon>
    </lineage>
</organism>
<comment type="caution">
    <text evidence="3">The sequence shown here is derived from an EMBL/GenBank/DDBJ whole genome shotgun (WGS) entry which is preliminary data.</text>
</comment>
<accession>A0A3A2ZUZ5</accession>
<feature type="chain" id="PRO_5017194030" evidence="1">
    <location>
        <begin position="20"/>
        <end position="602"/>
    </location>
</feature>